<organism evidence="10 11">
    <name type="scientific">Desulfobaculum xiamenense</name>
    <dbReference type="NCBI Taxonomy" id="995050"/>
    <lineage>
        <taxon>Bacteria</taxon>
        <taxon>Pseudomonadati</taxon>
        <taxon>Thermodesulfobacteriota</taxon>
        <taxon>Desulfovibrionia</taxon>
        <taxon>Desulfovibrionales</taxon>
        <taxon>Desulfovibrionaceae</taxon>
        <taxon>Desulfobaculum</taxon>
    </lineage>
</organism>
<dbReference type="UniPathway" id="UPA00035">
    <property type="reaction ID" value="UER00043"/>
</dbReference>
<protein>
    <recommendedName>
        <fullName evidence="3">indole-3-glycerol-phosphate synthase</fullName>
        <ecNumber evidence="3">4.1.1.48</ecNumber>
    </recommendedName>
</protein>
<comment type="caution">
    <text evidence="10">The sequence shown here is derived from an EMBL/GenBank/DDBJ whole genome shotgun (WGS) entry which is preliminary data.</text>
</comment>
<evidence type="ECO:0000256" key="6">
    <source>
        <dbReference type="ARBA" id="ARBA00022822"/>
    </source>
</evidence>
<name>A0A846QHF5_9BACT</name>
<dbReference type="PROSITE" id="PS00614">
    <property type="entry name" value="IGPS"/>
    <property type="match status" value="1"/>
</dbReference>
<dbReference type="PANTHER" id="PTHR22854:SF2">
    <property type="entry name" value="INDOLE-3-GLYCEROL-PHOSPHATE SYNTHASE"/>
    <property type="match status" value="1"/>
</dbReference>
<sequence length="258" mass="27466">MLDAFAKAKQAEIAALEALAAAGDFPAPWAGERPSFVESLLRRGPGAIIAEYKRASPSRGDIAPELRAADVAMAYARGGAAAVSVLTQEEHFRGRLEFLDEAAGCGLPLLRKDFILHPLQVRRTAATPASAVLLIARMVPVERLALLVPLCRELGLTAVTEIFDEADLHRARQAGARVIQVNNRDLDTLAVNLDVSRAMVARRIPGEIWISASGITRHAEVAEMAAKGYDAVLVGTSLMEGGDPAGALERLRSGEGET</sequence>
<keyword evidence="8 10" id="KW-0456">Lyase</keyword>
<evidence type="ECO:0000256" key="2">
    <source>
        <dbReference type="ARBA" id="ARBA00004696"/>
    </source>
</evidence>
<evidence type="ECO:0000256" key="4">
    <source>
        <dbReference type="ARBA" id="ARBA00022605"/>
    </source>
</evidence>
<reference evidence="10 11" key="1">
    <citation type="submission" date="2020-03" db="EMBL/GenBank/DDBJ databases">
        <title>Genomic Encyclopedia of Type Strains, Phase IV (KMG-IV): sequencing the most valuable type-strain genomes for metagenomic binning, comparative biology and taxonomic classification.</title>
        <authorList>
            <person name="Goeker M."/>
        </authorList>
    </citation>
    <scope>NUCLEOTIDE SEQUENCE [LARGE SCALE GENOMIC DNA]</scope>
    <source>
        <strain evidence="10 11">DSM 24233</strain>
    </source>
</reference>
<comment type="pathway">
    <text evidence="2">Amino-acid biosynthesis; L-tryptophan biosynthesis; L-tryptophan from chorismate: step 4/5.</text>
</comment>
<dbReference type="InterPro" id="IPR013798">
    <property type="entry name" value="Indole-3-glycerol_P_synth_dom"/>
</dbReference>
<comment type="catalytic activity">
    <reaction evidence="1">
        <text>1-(2-carboxyphenylamino)-1-deoxy-D-ribulose 5-phosphate + H(+) = (1S,2R)-1-C-(indol-3-yl)glycerol 3-phosphate + CO2 + H2O</text>
        <dbReference type="Rhea" id="RHEA:23476"/>
        <dbReference type="ChEBI" id="CHEBI:15377"/>
        <dbReference type="ChEBI" id="CHEBI:15378"/>
        <dbReference type="ChEBI" id="CHEBI:16526"/>
        <dbReference type="ChEBI" id="CHEBI:58613"/>
        <dbReference type="ChEBI" id="CHEBI:58866"/>
        <dbReference type="EC" id="4.1.1.48"/>
    </reaction>
</comment>
<dbReference type="AlphaFoldDB" id="A0A846QHF5"/>
<dbReference type="Proteomes" id="UP000580856">
    <property type="component" value="Unassembled WGS sequence"/>
</dbReference>
<dbReference type="PANTHER" id="PTHR22854">
    <property type="entry name" value="TRYPTOPHAN BIOSYNTHESIS PROTEIN"/>
    <property type="match status" value="1"/>
</dbReference>
<dbReference type="SUPFAM" id="SSF51366">
    <property type="entry name" value="Ribulose-phoshate binding barrel"/>
    <property type="match status" value="1"/>
</dbReference>
<dbReference type="Gene3D" id="3.20.20.70">
    <property type="entry name" value="Aldolase class I"/>
    <property type="match status" value="1"/>
</dbReference>
<evidence type="ECO:0000313" key="10">
    <source>
        <dbReference type="EMBL" id="NJB68266.1"/>
    </source>
</evidence>
<dbReference type="CDD" id="cd00331">
    <property type="entry name" value="IGPS"/>
    <property type="match status" value="1"/>
</dbReference>
<dbReference type="EMBL" id="JAATJA010000002">
    <property type="protein sequence ID" value="NJB68266.1"/>
    <property type="molecule type" value="Genomic_DNA"/>
</dbReference>
<gene>
    <name evidence="10" type="ORF">GGQ74_001939</name>
</gene>
<dbReference type="GO" id="GO:0000162">
    <property type="term" value="P:L-tryptophan biosynthetic process"/>
    <property type="evidence" value="ECO:0007669"/>
    <property type="project" value="UniProtKB-UniPathway"/>
</dbReference>
<keyword evidence="11" id="KW-1185">Reference proteome</keyword>
<evidence type="ECO:0000256" key="7">
    <source>
        <dbReference type="ARBA" id="ARBA00023141"/>
    </source>
</evidence>
<keyword evidence="7" id="KW-0057">Aromatic amino acid biosynthesis</keyword>
<dbReference type="InterPro" id="IPR011060">
    <property type="entry name" value="RibuloseP-bd_barrel"/>
</dbReference>
<evidence type="ECO:0000259" key="9">
    <source>
        <dbReference type="Pfam" id="PF00218"/>
    </source>
</evidence>
<dbReference type="RefSeq" id="WP_167941345.1">
    <property type="nucleotide sequence ID" value="NZ_JAATJA010000002.1"/>
</dbReference>
<keyword evidence="5" id="KW-0210">Decarboxylase</keyword>
<proteinExistence type="predicted"/>
<dbReference type="InterPro" id="IPR045186">
    <property type="entry name" value="Indole-3-glycerol_P_synth"/>
</dbReference>
<dbReference type="GO" id="GO:0004425">
    <property type="term" value="F:indole-3-glycerol-phosphate synthase activity"/>
    <property type="evidence" value="ECO:0007669"/>
    <property type="project" value="UniProtKB-EC"/>
</dbReference>
<dbReference type="InterPro" id="IPR001468">
    <property type="entry name" value="Indole-3-GlycerolPSynthase_CS"/>
</dbReference>
<dbReference type="GO" id="GO:0004640">
    <property type="term" value="F:phosphoribosylanthranilate isomerase activity"/>
    <property type="evidence" value="ECO:0007669"/>
    <property type="project" value="TreeGrafter"/>
</dbReference>
<evidence type="ECO:0000256" key="8">
    <source>
        <dbReference type="ARBA" id="ARBA00023239"/>
    </source>
</evidence>
<dbReference type="InterPro" id="IPR013785">
    <property type="entry name" value="Aldolase_TIM"/>
</dbReference>
<evidence type="ECO:0000256" key="5">
    <source>
        <dbReference type="ARBA" id="ARBA00022793"/>
    </source>
</evidence>
<accession>A0A846QHF5</accession>
<keyword evidence="4" id="KW-0028">Amino-acid biosynthesis</keyword>
<feature type="domain" description="Indole-3-glycerol phosphate synthase" evidence="9">
    <location>
        <begin position="3"/>
        <end position="250"/>
    </location>
</feature>
<dbReference type="EC" id="4.1.1.48" evidence="3"/>
<evidence type="ECO:0000256" key="3">
    <source>
        <dbReference type="ARBA" id="ARBA00012362"/>
    </source>
</evidence>
<keyword evidence="6" id="KW-0822">Tryptophan biosynthesis</keyword>
<evidence type="ECO:0000313" key="11">
    <source>
        <dbReference type="Proteomes" id="UP000580856"/>
    </source>
</evidence>
<dbReference type="Pfam" id="PF00218">
    <property type="entry name" value="IGPS"/>
    <property type="match status" value="1"/>
</dbReference>
<evidence type="ECO:0000256" key="1">
    <source>
        <dbReference type="ARBA" id="ARBA00001633"/>
    </source>
</evidence>